<dbReference type="GO" id="GO:0005634">
    <property type="term" value="C:nucleus"/>
    <property type="evidence" value="ECO:0007669"/>
    <property type="project" value="UniProtKB-UniRule"/>
</dbReference>
<dbReference type="Pfam" id="PF00505">
    <property type="entry name" value="HMG_box"/>
    <property type="match status" value="2"/>
</dbReference>
<protein>
    <recommendedName>
        <fullName evidence="4">HMG box domain-containing protein</fullName>
    </recommendedName>
</protein>
<dbReference type="PROSITE" id="PS50118">
    <property type="entry name" value="HMG_BOX_2"/>
    <property type="match status" value="2"/>
</dbReference>
<evidence type="ECO:0000259" key="4">
    <source>
        <dbReference type="PROSITE" id="PS50118"/>
    </source>
</evidence>
<dbReference type="InterPro" id="IPR050342">
    <property type="entry name" value="HMGB"/>
</dbReference>
<feature type="compositionally biased region" description="Basic and acidic residues" evidence="3">
    <location>
        <begin position="128"/>
        <end position="147"/>
    </location>
</feature>
<evidence type="ECO:0000256" key="3">
    <source>
        <dbReference type="SAM" id="MobiDB-lite"/>
    </source>
</evidence>
<dbReference type="Proteomes" id="UP000836788">
    <property type="component" value="Chromosome 1"/>
</dbReference>
<keyword evidence="2" id="KW-0539">Nucleus</keyword>
<proteinExistence type="predicted"/>
<feature type="domain" description="HMG box" evidence="4">
    <location>
        <begin position="1"/>
        <end position="70"/>
    </location>
</feature>
<dbReference type="AlphaFoldDB" id="A0A8J9X0Q0"/>
<keyword evidence="1 2" id="KW-0238">DNA-binding</keyword>
<dbReference type="GO" id="GO:0003677">
    <property type="term" value="F:DNA binding"/>
    <property type="evidence" value="ECO:0007669"/>
    <property type="project" value="UniProtKB-UniRule"/>
</dbReference>
<feature type="DNA-binding region" description="HMG box" evidence="2">
    <location>
        <begin position="1"/>
        <end position="70"/>
    </location>
</feature>
<feature type="DNA-binding region" description="HMG box" evidence="2">
    <location>
        <begin position="87"/>
        <end position="147"/>
    </location>
</feature>
<feature type="non-terminal residue" evidence="5">
    <location>
        <position position="1"/>
    </location>
</feature>
<sequence length="147" mass="17488">PKRFKSSYICFFMAKQNEIKEELGEKATVTAISKRSAEMWKHLPTEERTHWDDVAIKDKQRYMVEKASYTGPWQVPWKRAKKDPSAPKRPMSAFLYFSLGRRSDLKKKHPEIKNTEVSRLLGEMWRSASEEQRKPHVDKEKAEREKY</sequence>
<accession>A0A8J9X0Q0</accession>
<evidence type="ECO:0000256" key="2">
    <source>
        <dbReference type="PROSITE-ProRule" id="PRU00267"/>
    </source>
</evidence>
<gene>
    <name evidence="5" type="ORF">PTTT1_LOCUS4776</name>
</gene>
<name>A0A8J9X0Q0_PHATR</name>
<evidence type="ECO:0000256" key="1">
    <source>
        <dbReference type="ARBA" id="ARBA00023125"/>
    </source>
</evidence>
<dbReference type="CDD" id="cd00084">
    <property type="entry name" value="HMG-box_SF"/>
    <property type="match status" value="1"/>
</dbReference>
<dbReference type="PRINTS" id="PR00886">
    <property type="entry name" value="HIGHMOBLTY12"/>
</dbReference>
<evidence type="ECO:0000313" key="5">
    <source>
        <dbReference type="EMBL" id="CAG9277751.1"/>
    </source>
</evidence>
<dbReference type="InterPro" id="IPR036910">
    <property type="entry name" value="HMG_box_dom_sf"/>
</dbReference>
<reference evidence="5" key="1">
    <citation type="submission" date="2022-02" db="EMBL/GenBank/DDBJ databases">
        <authorList>
            <person name="Giguere J D."/>
        </authorList>
    </citation>
    <scope>NUCLEOTIDE SEQUENCE</scope>
    <source>
        <strain evidence="5">CCAP 1055/1</strain>
    </source>
</reference>
<dbReference type="InterPro" id="IPR009071">
    <property type="entry name" value="HMG_box_dom"/>
</dbReference>
<dbReference type="Gene3D" id="1.10.30.10">
    <property type="entry name" value="High mobility group box domain"/>
    <property type="match status" value="2"/>
</dbReference>
<dbReference type="PANTHER" id="PTHR48112:SF22">
    <property type="entry name" value="MITOCHONDRIAL TRANSCRIPTION FACTOR A, ISOFORM B"/>
    <property type="match status" value="1"/>
</dbReference>
<dbReference type="SMART" id="SM00398">
    <property type="entry name" value="HMG"/>
    <property type="match status" value="2"/>
</dbReference>
<feature type="region of interest" description="Disordered" evidence="3">
    <location>
        <begin position="125"/>
        <end position="147"/>
    </location>
</feature>
<dbReference type="SUPFAM" id="SSF47095">
    <property type="entry name" value="HMG-box"/>
    <property type="match status" value="2"/>
</dbReference>
<feature type="non-terminal residue" evidence="5">
    <location>
        <position position="147"/>
    </location>
</feature>
<organism evidence="5">
    <name type="scientific">Phaeodactylum tricornutum</name>
    <name type="common">Diatom</name>
    <dbReference type="NCBI Taxonomy" id="2850"/>
    <lineage>
        <taxon>Eukaryota</taxon>
        <taxon>Sar</taxon>
        <taxon>Stramenopiles</taxon>
        <taxon>Ochrophyta</taxon>
        <taxon>Bacillariophyta</taxon>
        <taxon>Bacillariophyceae</taxon>
        <taxon>Bacillariophycidae</taxon>
        <taxon>Naviculales</taxon>
        <taxon>Phaeodactylaceae</taxon>
        <taxon>Phaeodactylum</taxon>
    </lineage>
</organism>
<dbReference type="PANTHER" id="PTHR48112">
    <property type="entry name" value="HIGH MOBILITY GROUP PROTEIN DSP1"/>
    <property type="match status" value="1"/>
</dbReference>
<dbReference type="EMBL" id="OU594942">
    <property type="protein sequence ID" value="CAG9277751.1"/>
    <property type="molecule type" value="Genomic_DNA"/>
</dbReference>
<feature type="domain" description="HMG box" evidence="4">
    <location>
        <begin position="87"/>
        <end position="147"/>
    </location>
</feature>